<feature type="domain" description="SET" evidence="1">
    <location>
        <begin position="1"/>
        <end position="50"/>
    </location>
</feature>
<dbReference type="GO" id="GO:0008276">
    <property type="term" value="F:protein methyltransferase activity"/>
    <property type="evidence" value="ECO:0007669"/>
    <property type="project" value="UniProtKB-ARBA"/>
</dbReference>
<dbReference type="InterPro" id="IPR046341">
    <property type="entry name" value="SET_dom_sf"/>
</dbReference>
<dbReference type="Gene3D" id="2.170.270.10">
    <property type="entry name" value="SET domain"/>
    <property type="match status" value="1"/>
</dbReference>
<dbReference type="Proteomes" id="UP001321473">
    <property type="component" value="Unassembled WGS sequence"/>
</dbReference>
<gene>
    <name evidence="2" type="ORF">V5799_017651</name>
</gene>
<dbReference type="EMBL" id="JARKHS020008177">
    <property type="protein sequence ID" value="KAK8781008.1"/>
    <property type="molecule type" value="Genomic_DNA"/>
</dbReference>
<name>A0AAQ4F2R7_AMBAM</name>
<accession>A0AAQ4F2R7</accession>
<feature type="non-terminal residue" evidence="2">
    <location>
        <position position="62"/>
    </location>
</feature>
<dbReference type="Pfam" id="PF21549">
    <property type="entry name" value="PRDM2_PR"/>
    <property type="match status" value="1"/>
</dbReference>
<evidence type="ECO:0000313" key="2">
    <source>
        <dbReference type="EMBL" id="KAK8781008.1"/>
    </source>
</evidence>
<proteinExistence type="predicted"/>
<keyword evidence="3" id="KW-1185">Reference proteome</keyword>
<protein>
    <recommendedName>
        <fullName evidence="1">SET domain-containing protein</fullName>
    </recommendedName>
</protein>
<sequence length="62" mass="7019">MDDVNYSPSKRRQNLVVLLFNGDIYYRTLRNLGPNEELLGGYSTSFSKSLLEKPRGPGALKE</sequence>
<dbReference type="InterPro" id="IPR001214">
    <property type="entry name" value="SET_dom"/>
</dbReference>
<evidence type="ECO:0000313" key="3">
    <source>
        <dbReference type="Proteomes" id="UP001321473"/>
    </source>
</evidence>
<dbReference type="AlphaFoldDB" id="A0AAQ4F2R7"/>
<organism evidence="2 3">
    <name type="scientific">Amblyomma americanum</name>
    <name type="common">Lone star tick</name>
    <dbReference type="NCBI Taxonomy" id="6943"/>
    <lineage>
        <taxon>Eukaryota</taxon>
        <taxon>Metazoa</taxon>
        <taxon>Ecdysozoa</taxon>
        <taxon>Arthropoda</taxon>
        <taxon>Chelicerata</taxon>
        <taxon>Arachnida</taxon>
        <taxon>Acari</taxon>
        <taxon>Parasitiformes</taxon>
        <taxon>Ixodida</taxon>
        <taxon>Ixodoidea</taxon>
        <taxon>Ixodidae</taxon>
        <taxon>Amblyomminae</taxon>
        <taxon>Amblyomma</taxon>
    </lineage>
</organism>
<dbReference type="GO" id="GO:0008757">
    <property type="term" value="F:S-adenosylmethionine-dependent methyltransferase activity"/>
    <property type="evidence" value="ECO:0007669"/>
    <property type="project" value="UniProtKB-ARBA"/>
</dbReference>
<reference evidence="2 3" key="1">
    <citation type="journal article" date="2023" name="Arcadia Sci">
        <title>De novo assembly of a long-read Amblyomma americanum tick genome.</title>
        <authorList>
            <person name="Chou S."/>
            <person name="Poskanzer K.E."/>
            <person name="Rollins M."/>
            <person name="Thuy-Boun P.S."/>
        </authorList>
    </citation>
    <scope>NUCLEOTIDE SEQUENCE [LARGE SCALE GENOMIC DNA]</scope>
    <source>
        <strain evidence="2">F_SG_1</strain>
        <tissue evidence="2">Salivary glands</tissue>
    </source>
</reference>
<comment type="caution">
    <text evidence="2">The sequence shown here is derived from an EMBL/GenBank/DDBJ whole genome shotgun (WGS) entry which is preliminary data.</text>
</comment>
<evidence type="ECO:0000259" key="1">
    <source>
        <dbReference type="Pfam" id="PF21549"/>
    </source>
</evidence>
<dbReference type="GO" id="GO:0008170">
    <property type="term" value="F:N-methyltransferase activity"/>
    <property type="evidence" value="ECO:0007669"/>
    <property type="project" value="UniProtKB-ARBA"/>
</dbReference>